<name>A0ABU6IG07_9ACTN</name>
<keyword evidence="3" id="KW-1185">Reference proteome</keyword>
<dbReference type="Pfam" id="PF02613">
    <property type="entry name" value="Nitrate_red_del"/>
    <property type="match status" value="1"/>
</dbReference>
<accession>A0ABU6IG07</accession>
<sequence length="241" mass="25550">MEDDAMDSASVAAALQGRQAVYTLLARAWADALDADAASVLGSSDWETVLALFEEDGGQSLVGQWRAVAAAIDRWGVADAERAFNWCFMGVGTRVAPWESVYVTGERLVFQPSTLAVREAYAAWGLAARKKGSEPDDHIATECDFMAKMAQRAAGAFSDGDDVGCKKALVASRAFLSDHLASFAVELGRSLAQACEEAVEAGVGSAEVVECALALYGELSRFSAAFFECDGKLIDELIGTL</sequence>
<dbReference type="Proteomes" id="UP001349994">
    <property type="component" value="Unassembled WGS sequence"/>
</dbReference>
<dbReference type="SUPFAM" id="SSF89155">
    <property type="entry name" value="TorD-like"/>
    <property type="match status" value="1"/>
</dbReference>
<organism evidence="2 3">
    <name type="scientific">Adlercreutzia wanghongyangiae</name>
    <dbReference type="NCBI Taxonomy" id="3111451"/>
    <lineage>
        <taxon>Bacteria</taxon>
        <taxon>Bacillati</taxon>
        <taxon>Actinomycetota</taxon>
        <taxon>Coriobacteriia</taxon>
        <taxon>Eggerthellales</taxon>
        <taxon>Eggerthellaceae</taxon>
        <taxon>Adlercreutzia</taxon>
    </lineage>
</organism>
<reference evidence="2 3" key="1">
    <citation type="submission" date="2024-01" db="EMBL/GenBank/DDBJ databases">
        <title>novel species in genus Adlercreutzia.</title>
        <authorList>
            <person name="Liu X."/>
        </authorList>
    </citation>
    <scope>NUCLEOTIDE SEQUENCE [LARGE SCALE GENOMIC DNA]</scope>
    <source>
        <strain evidence="2 3">R7</strain>
    </source>
</reference>
<dbReference type="RefSeq" id="WP_338209136.1">
    <property type="nucleotide sequence ID" value="NZ_JAYMFF010000003.1"/>
</dbReference>
<dbReference type="EMBL" id="JAYMFF010000003">
    <property type="protein sequence ID" value="MEC4175388.1"/>
    <property type="molecule type" value="Genomic_DNA"/>
</dbReference>
<dbReference type="InterPro" id="IPR020945">
    <property type="entry name" value="DMSO/NO3_reduct_chaperone"/>
</dbReference>
<proteinExistence type="predicted"/>
<evidence type="ECO:0000313" key="2">
    <source>
        <dbReference type="EMBL" id="MEC4175388.1"/>
    </source>
</evidence>
<dbReference type="InterPro" id="IPR036411">
    <property type="entry name" value="TorD-like_sf"/>
</dbReference>
<protein>
    <submittedName>
        <fullName evidence="2">Molecular chaperone TorD family protein</fullName>
    </submittedName>
</protein>
<dbReference type="InterPro" id="IPR050289">
    <property type="entry name" value="TorD/DmsD_chaperones"/>
</dbReference>
<dbReference type="PANTHER" id="PTHR34227:SF1">
    <property type="entry name" value="DIMETHYL SULFOXIDE REDUCTASE CHAPERONE-RELATED"/>
    <property type="match status" value="1"/>
</dbReference>
<comment type="caution">
    <text evidence="2">The sequence shown here is derived from an EMBL/GenBank/DDBJ whole genome shotgun (WGS) entry which is preliminary data.</text>
</comment>
<dbReference type="Gene3D" id="1.10.3480.10">
    <property type="entry name" value="TorD-like"/>
    <property type="match status" value="1"/>
</dbReference>
<gene>
    <name evidence="2" type="ORF">VIN30_02865</name>
</gene>
<evidence type="ECO:0000256" key="1">
    <source>
        <dbReference type="ARBA" id="ARBA00023186"/>
    </source>
</evidence>
<keyword evidence="1" id="KW-0143">Chaperone</keyword>
<evidence type="ECO:0000313" key="3">
    <source>
        <dbReference type="Proteomes" id="UP001349994"/>
    </source>
</evidence>
<dbReference type="PANTHER" id="PTHR34227">
    <property type="entry name" value="CHAPERONE PROTEIN YCDY"/>
    <property type="match status" value="1"/>
</dbReference>